<dbReference type="EMBL" id="MZ447858">
    <property type="protein sequence ID" value="UAW01122.1"/>
    <property type="molecule type" value="Genomic_DNA"/>
</dbReference>
<keyword evidence="3" id="KW-1185">Reference proteome</keyword>
<evidence type="ECO:0000313" key="3">
    <source>
        <dbReference type="Proteomes" id="UP000828026"/>
    </source>
</evidence>
<dbReference type="KEGG" id="vg:77933476"/>
<name>A0AAE9BP23_9CAUD</name>
<evidence type="ECO:0000256" key="1">
    <source>
        <dbReference type="SAM" id="Coils"/>
    </source>
</evidence>
<dbReference type="RefSeq" id="YP_010657557.1">
    <property type="nucleotide sequence ID" value="NC_070848.1"/>
</dbReference>
<keyword evidence="1" id="KW-0175">Coiled coil</keyword>
<evidence type="ECO:0000313" key="2">
    <source>
        <dbReference type="EMBL" id="UAW01122.1"/>
    </source>
</evidence>
<dbReference type="GeneID" id="77933476"/>
<accession>A0AAE9BP23</accession>
<dbReference type="Proteomes" id="UP000828026">
    <property type="component" value="Segment"/>
</dbReference>
<sequence>MTQVKVLSATDKSSKALLAAAGSVEAAIKLAQETLPALLVDIENKQSDLNAIESETKEKVRKAKVELSLQVEENERKVLDNLMKKFGLAEVTVEALKQLRTDLETAVASNEAEVKKAVAIAVAQAESNHKAEVARLESEHAVAVANKNAAIEAKDMQLEFQSRTIASLEATITAEREARVKEAEARSNSQVVVNTSAK</sequence>
<feature type="coiled-coil region" evidence="1">
    <location>
        <begin position="57"/>
        <end position="113"/>
    </location>
</feature>
<organism evidence="2 3">
    <name type="scientific">Vibrio phage BUCT194</name>
    <dbReference type="NCBI Taxonomy" id="2859072"/>
    <lineage>
        <taxon>Viruses</taxon>
        <taxon>Duplodnaviria</taxon>
        <taxon>Heunggongvirae</taxon>
        <taxon>Uroviricota</taxon>
        <taxon>Caudoviricetes</taxon>
        <taxon>Schitoviridae</taxon>
        <taxon>Varunavirus</taxon>
        <taxon>Varunavirus BUCT194</taxon>
    </lineage>
</organism>
<reference evidence="2 3" key="1">
    <citation type="submission" date="2021-06" db="EMBL/GenBank/DDBJ databases">
        <authorList>
            <person name="Chen R."/>
            <person name="Qin H."/>
            <person name="He S."/>
            <person name="Han P."/>
            <person name="Xu F."/>
            <person name="Sun H."/>
            <person name="Fan H."/>
            <person name="Tong Y."/>
        </authorList>
    </citation>
    <scope>NUCLEOTIDE SEQUENCE [LARGE SCALE GENOMIC DNA]</scope>
</reference>
<protein>
    <submittedName>
        <fullName evidence="2">Uncharacterized protein</fullName>
    </submittedName>
</protein>
<proteinExistence type="predicted"/>